<evidence type="ECO:0000313" key="2">
    <source>
        <dbReference type="EMBL" id="WIM06776.1"/>
    </source>
</evidence>
<dbReference type="EMBL" id="CP107246">
    <property type="protein sequence ID" value="WIM06776.1"/>
    <property type="molecule type" value="Genomic_DNA"/>
</dbReference>
<dbReference type="Proteomes" id="UP001234916">
    <property type="component" value="Chromosome"/>
</dbReference>
<feature type="signal peptide" evidence="1">
    <location>
        <begin position="1"/>
        <end position="26"/>
    </location>
</feature>
<name>A0AA49FMD5_9PROT</name>
<sequence length="223" mass="24651">MRRRACLGLLLAFPLAACISSPAQLAKTDIDRVAEAHRREILGSLRLLAEKLYRRNPREWRKGGHESLDAAVARIFDPAFAWRLPELEGRRGTEALLLAFREDFAGDRVAAFVGGLGDMLHMAFDGKTEFFVIDDLDPQKLHNSARNVEIAVWKLSSARNAAGMPLLLSNEMGGSNPNLSFEREFGKIIGSLDVLSRIVADKTNRTVVKVIQAMATAVFLPIP</sequence>
<keyword evidence="1" id="KW-0732">Signal</keyword>
<evidence type="ECO:0000256" key="1">
    <source>
        <dbReference type="SAM" id="SignalP"/>
    </source>
</evidence>
<evidence type="ECO:0008006" key="3">
    <source>
        <dbReference type="Google" id="ProtNLM"/>
    </source>
</evidence>
<organism evidence="2">
    <name type="scientific">Candidatus Nitricoxidivorans perseverans</name>
    <dbReference type="NCBI Taxonomy" id="2975601"/>
    <lineage>
        <taxon>Bacteria</taxon>
        <taxon>Pseudomonadati</taxon>
        <taxon>Pseudomonadota</taxon>
        <taxon>Betaproteobacteria</taxon>
        <taxon>Nitrosomonadales</taxon>
        <taxon>Sterolibacteriaceae</taxon>
        <taxon>Candidatus Nitricoxidivorans</taxon>
    </lineage>
</organism>
<accession>A0AA49FMD5</accession>
<feature type="chain" id="PRO_5041421306" description="Lipoprotein" evidence="1">
    <location>
        <begin position="27"/>
        <end position="223"/>
    </location>
</feature>
<gene>
    <name evidence="2" type="ORF">OHM77_05795</name>
</gene>
<dbReference type="AlphaFoldDB" id="A0AA49FMD5"/>
<dbReference type="KEGG" id="npv:OHM77_05795"/>
<proteinExistence type="predicted"/>
<reference evidence="2" key="1">
    <citation type="journal article" date="2023" name="Nat. Microbiol.">
        <title>Enrichment and characterization of a nitric oxide-reducing microbial community in a continuous bioreactor.</title>
        <authorList>
            <person name="Garrido-Amador P."/>
            <person name="Stortenbeker N."/>
            <person name="Wessels H.J.C.T."/>
            <person name="Speth D.R."/>
            <person name="Garcia-Heredia I."/>
            <person name="Kartal B."/>
        </authorList>
    </citation>
    <scope>NUCLEOTIDE SEQUENCE</scope>
    <source>
        <strain evidence="2">MAG1</strain>
    </source>
</reference>
<protein>
    <recommendedName>
        <fullName evidence="3">Lipoprotein</fullName>
    </recommendedName>
</protein>